<keyword evidence="3" id="KW-0964">Secreted</keyword>
<gene>
    <name evidence="8" type="ORF">H8696_09215</name>
</gene>
<evidence type="ECO:0000256" key="2">
    <source>
        <dbReference type="ARBA" id="ARBA00007257"/>
    </source>
</evidence>
<feature type="domain" description="SpaA-like prealbumin fold" evidence="7">
    <location>
        <begin position="931"/>
        <end position="1024"/>
    </location>
</feature>
<evidence type="ECO:0000259" key="7">
    <source>
        <dbReference type="Pfam" id="PF17802"/>
    </source>
</evidence>
<sequence length="3934" mass="422571">MMKKHGLLIRRLTTWLLTLLLLLQLFPSVPITAAGEGASNIDLTARIIGGTSDAAITSVDSGDAFRVMADYTPYPNSGSAPYNAPTITINIPAGIEVRQDDLIWQNNTDVVSASLVPTGSGGQMAMFLLKNALTAGNSRSVGVMLRFPNMTTENGSSAHFQIQMTGEYETSPDSGNYDDFFKETSVDISAVASDTWTVTKSVDPSYTGDASDTDYYYVRYQITANLAQTPDRPGRLSLEQFSLTDTLPTENVQPEGGAIFVSATWPDGTPLDSSSYSLSQTGQFLDAVTFTEYRTMGREGNYVSSSAPITTTYYLNVKYPKAPYLSQANEDLTRYTLTNGAELSYKLLGKQPAADSATAPVEVGWYETGMTAYGFTILKKLEIGMEAFTLTDTLAAEYGQAGFTLYTDAACSVPARNLNNEPIGEQFTGVDGKVLFSNLRYGTYYLKETTVPEGFDGLAAPITVTIGDDGSVTASGGDLTGTQLTLLNGGRTGGKGIVEFYKKGIGAASDTVTPLSGVTFALKKDGATVAEAISNAQGFVRFHAVPAGTYELTETGLGSLDGEYQLPAKTWTVTVQGNDIVQVDFGADSVFGEPNSLLNRSNKGRFQLFKTDSRPEVTDKLAGARFELYDEEPTSVSTPIDTFTVPAAGYVSDALDQGTYWLKEIAAPEGYILDGTPFSIEVVQNATAQINRPNVKYATLGLLKYGSWNSDPYFAGIGGVEFYIYDAPTGGDPVVPDPLISTVDSTGNPYYRHADGSLSTGGILLPAGTYYLEEVPSSVPAEYAPLTERIEVVLNVGNLTEIKVTNAAKYGRFEITKINRRTGASMNGITFEIYDNEACTGTPVDTIVTGEVVDRDAQGGETTRQGVARSKLLPTDVTYYVKEIAPSGYFGVLDIIKGVDGSGHATAAGSGFRLSANTPVAISVLNDPPVSIKIVKTDAASSSKYVSGATFALYDVNPEETAGAAAIQTKTTGANGEILFAGLEPGKIYWYKETAAPSGYVPDPAVHEVTAPAADSVNDVKTENITNQHYATLKIVKNSTFDNRTIALSGAEFRVYPRTSGTSSAAEDLAASAPADIRTVTTGSTGAATIADLAPGAYWVEETRAPDGFTPSDTPVAVEVKSGDNLAGYRTITHATVINDPAKGKLQLKKVDASDSSKNLAATFSVYGPAVGGAYGDTPAVTLTTSSINGLATSGYLDPGVYKIVETAAAEGYVLDAAPFYMTVEAGHTTETIDGKSDNVVKNTPKGELKIMKEATWMGTGGSNGDFTLGLGGAKFDIYPKSSRAPEDRTADKADAVAAGTRIQVTTANDGTVTVPLDPGTYWVEETEAPTGYDMPDNPVQQVTIVTKAVEEITVDNTPQTGRIRILKRDVNGGGPLDSAHFEVYRSDAAGTVQPGLPGVPLVKVDVTNLVSGTESDSSGGVLHGFALSGALPEGTYYLKELASSPLLTQHGYEMVSEWTGPIEVTAGAIAFRDDIYNFKPTSVSGTKLEQDGVTPVANAYIALFADQDEASAMNATLAGGAITAADLTPEYLADNNILQVAKSNNVGVFEFRDLQPGATYYVLEIIAPADYVRNENIYPVTVKEDGTGFTAPLVILDDHYGKVRVKKTTTLTLEDGGTVTYPVDGAEFTLYYAEKKPGAGSADSGNHPCSGSCDYIATDRVAYEATTGTETVEKGTFLTDYLAPGHYILVETKAAEGFEPITTTYHVVVPVDDTNTFYYDNPIENTALYGRFQLRKHDASDPAGGPYTLLAATFQVEKWDEAAGAFVPYPSGDAPYQFTTKTSEIYLSDYLPQGRYQLREITPPSGYTAIDPVEITITGGLVNSVLDVPNAKQGSVVVEKKGSWMGTAGDAMNGVTIGLFAYTGDANREIDCSAAPLQQKSTKNGSVTFTGVNAGTYWVKETAVGSNPGYSANLPAVKVAVSAGATVRLTGSNALVNEPVYGRLKLMKLDRNGGAPIEGVRFDVYTTADCSGAAITSMTTNASGVAETQPLLAPDTAYYLKETPPTGYAAEGTGITGPYYVEANRYNTAASPDITIYNTKLQTVKLFKVDESGDPIQGAVFKLYAEDPRLNTAATAIQTGTTDRNGYIAFTGLLPLTTYYVQEFTAPAGYVKDTQVHEVTTDNTGAKIMDEIVNIPQGRIKIKKEAAWTNAAGEPHSLPLEGAEFDIYPYDTGSNTRGSTVAGTLVTDDMGTATSGYLDPGHYELVERVVPSGFSADPNGGPYIVEVQSGATNTVYFDTPISNVPASGRFVLTKYASGTDPKTVITGGAEFKLYKETSPGSGEYEVYSLSTTSDTFVVEGTYVSGFIPEGNYRLEEVAAPEGYTLNPDPMDFTITTGKTIELFYPDDAQGSILLTKTGDAQNGSPLLEGAKFQLYRDGAPVGTVKTTDARGQAEWTHLDAGTYSIVETEAPTGYAVTADPIPDVTVLPQGTARQYTVSVSDPANMGRVKIVKQDAEDAASLEGAEFEIWSLTGNGQKDQRVAQGLTTNGAGFVLSGLLPADPAGTDYLVVETKAPTGYSLDDRLEPTEQIVKVKPIHQPVAGDNVVTFLNKERTDVSGFVSSISKEIVSTGDAKSLMLADFDVTFKLKDYTDGQNPLPLEDFTVTDTDILRQYLEQGEYKDMANERGAYRVGQVRVYGASSAENIDIDALVQYQTYDQLGTSAWTTAGTLQKLNELAEGDYRMVSLADLTDPAVAIRVQYLRTGRAFTAKGIEFDVTFAQQAEGPAVHEVRRVENTAALSYSYTLYDNTHTPVPVPVSRPSNTVSADLPGLERVKTEVLLTNNATNATGQPFVSGSPVQYRVTAKNTGSDTDFKDPIISIDIPAYTTLDESAIYNIVDSEGVVWTPSQVRFVDNVPATHMVNGVLQPLLDASNNPVMTRRMVFIFEGSTLAAGKSLNIDYQVLINRSKPSAVTTLFSPAYLSSAYRYPVTVDNPLGLSFDNDPSTGSMVENGMLDNTVDSMLGGSEIKDNLYVNANESITVVDDDALVILKRVKGALDSDFLNPGQRAYTYPNGMVDYEITVSNYSTDDASHINIVDILPFEGDSHVKRVEDTGAVMPRRTELPERPVLVDVSAPGATIYYCTAARWSAAQRQASGNTEDELPMLYENDSSAWAGWTTAKPADMTTVTAIGIAFDFGDQPLGKGESVAVYIKMQMPGFTADKIGQYYDKLIANSAAASLTTVGNTAPTRLVENDQVLCAMRLPVGSIGDYVWIDRNNDGLQDATDEPISGLEVTLYRTDHKAGDQQVSYTYTTATDTFGKYLFENLPCNLLKDSRDPASTNPEDYVGEVYTTYRVEFADPGHDLVPTVRYAGNDTALDSNIDPARASETLTLTVKSESGALLGENNLTIDAGFTQPCALGDFVWIDVNRNGIQDGDEPGVNGVTVNLYRLDENGRAPDAPTATTTTAALNGADGYYLFENLVAGDYVVEFDISELYKPGGYTYRYAFTEANQGASDVDDSDASITMDEDDRIRRTETITLASRDRDLTWDAGLTVYSALGGYCFDDRNYNDVQDLGVPLPGTKVTLYEVIDGIRQTTPLRPAVTVGEDGRYYFDNLKEGVYQVHFDFPDGYMAASPRAGGDPTLDSNVELEITPNLNQGYTIQIDLGYDTIDTTWDGGAYILGAIGDYVWFDEDKDGIQDENEKGIEGIAVTLQRREGFTGLWKFYEETTTDQAGYYLFEDLKTGYDSGYQYRVIFGPKTGMQLTLPLEGLDPTVDCDALPIYIDGLGFPTDPIIVEYGATDLTYDAGFIITRGALGDYVWFDLNRNGLQDEGEPGVAGIPVALEYNASGNLGQETAWSEIAMTTTNASGYYRFDDLGEGYYRIRFMIPAEYVVTDLEAGEDEDSYFYDSDAMRPAKNGWYYTRGIYLPESEFDMTWDAGIYQLAEGEEPPPPVNDYVKTGNPLADRMLWLALVGAGFLTIAALALRKRCSNR</sequence>
<evidence type="ECO:0000256" key="5">
    <source>
        <dbReference type="SAM" id="Phobius"/>
    </source>
</evidence>
<evidence type="ECO:0000259" key="6">
    <source>
        <dbReference type="Pfam" id="PF17210"/>
    </source>
</evidence>
<dbReference type="EMBL" id="JACRSR010000004">
    <property type="protein sequence ID" value="MBC8532024.1"/>
    <property type="molecule type" value="Genomic_DNA"/>
</dbReference>
<keyword evidence="9" id="KW-1185">Reference proteome</keyword>
<comment type="subcellular location">
    <subcellularLocation>
        <location evidence="1">Secreted</location>
    </subcellularLocation>
</comment>
<dbReference type="PANTHER" id="PTHR36108:SF13">
    <property type="entry name" value="COLOSSIN-B-RELATED"/>
    <property type="match status" value="1"/>
</dbReference>
<feature type="domain" description="SD-repeat containing protein B" evidence="6">
    <location>
        <begin position="3207"/>
        <end position="3267"/>
    </location>
</feature>
<feature type="domain" description="SpaA-like prealbumin fold" evidence="7">
    <location>
        <begin position="606"/>
        <end position="690"/>
    </location>
</feature>
<dbReference type="SUPFAM" id="SSF117074">
    <property type="entry name" value="Hypothetical protein PA1324"/>
    <property type="match status" value="5"/>
</dbReference>
<dbReference type="Gene3D" id="2.60.40.10">
    <property type="entry name" value="Immunoglobulins"/>
    <property type="match status" value="24"/>
</dbReference>
<keyword evidence="5" id="KW-1133">Transmembrane helix</keyword>
<dbReference type="Pfam" id="PF17210">
    <property type="entry name" value="SdrD_B"/>
    <property type="match status" value="5"/>
</dbReference>
<dbReference type="InterPro" id="IPR041033">
    <property type="entry name" value="SpaA_PFL_dom_1"/>
</dbReference>
<feature type="domain" description="SpaA-like prealbumin fold" evidence="7">
    <location>
        <begin position="1144"/>
        <end position="1232"/>
    </location>
</feature>
<comment type="caution">
    <text evidence="8">The sequence shown here is derived from an EMBL/GenBank/DDBJ whole genome shotgun (WGS) entry which is preliminary data.</text>
</comment>
<dbReference type="GO" id="GO:0005576">
    <property type="term" value="C:extracellular region"/>
    <property type="evidence" value="ECO:0007669"/>
    <property type="project" value="UniProtKB-SubCell"/>
</dbReference>
<feature type="domain" description="SD-repeat containing protein B" evidence="6">
    <location>
        <begin position="3625"/>
        <end position="3750"/>
    </location>
</feature>
<dbReference type="Pfam" id="PF17802">
    <property type="entry name" value="SpaA"/>
    <property type="match status" value="16"/>
</dbReference>
<keyword evidence="4" id="KW-0732">Signal</keyword>
<feature type="domain" description="SpaA-like prealbumin fold" evidence="7">
    <location>
        <begin position="1483"/>
        <end position="1588"/>
    </location>
</feature>
<keyword evidence="5" id="KW-0472">Membrane</keyword>
<organism evidence="8 9">
    <name type="scientific">Gehongia tenuis</name>
    <dbReference type="NCBI Taxonomy" id="2763655"/>
    <lineage>
        <taxon>Bacteria</taxon>
        <taxon>Bacillati</taxon>
        <taxon>Bacillota</taxon>
        <taxon>Clostridia</taxon>
        <taxon>Christensenellales</taxon>
        <taxon>Christensenellaceae</taxon>
        <taxon>Gehongia</taxon>
    </lineage>
</organism>
<feature type="domain" description="SpaA-like prealbumin fold" evidence="7">
    <location>
        <begin position="401"/>
        <end position="473"/>
    </location>
</feature>
<accession>A0A926HPU0</accession>
<feature type="domain" description="SpaA-like prealbumin fold" evidence="7">
    <location>
        <begin position="2158"/>
        <end position="2238"/>
    </location>
</feature>
<evidence type="ECO:0000256" key="4">
    <source>
        <dbReference type="ARBA" id="ARBA00022729"/>
    </source>
</evidence>
<dbReference type="InterPro" id="IPR033764">
    <property type="entry name" value="Sdr_B"/>
</dbReference>
<dbReference type="RefSeq" id="WP_249316987.1">
    <property type="nucleotide sequence ID" value="NZ_JACRSR010000004.1"/>
</dbReference>
<evidence type="ECO:0000256" key="1">
    <source>
        <dbReference type="ARBA" id="ARBA00004613"/>
    </source>
</evidence>
<reference evidence="8" key="1">
    <citation type="submission" date="2020-08" db="EMBL/GenBank/DDBJ databases">
        <title>Genome public.</title>
        <authorList>
            <person name="Liu C."/>
            <person name="Sun Q."/>
        </authorList>
    </citation>
    <scope>NUCLEOTIDE SEQUENCE</scope>
    <source>
        <strain evidence="8">NSJ-53</strain>
    </source>
</reference>
<protein>
    <submittedName>
        <fullName evidence="8">Uncharacterized protein</fullName>
    </submittedName>
</protein>
<evidence type="ECO:0000256" key="3">
    <source>
        <dbReference type="ARBA" id="ARBA00022525"/>
    </source>
</evidence>
<dbReference type="InterPro" id="IPR013783">
    <property type="entry name" value="Ig-like_fold"/>
</dbReference>
<feature type="domain" description="SpaA-like prealbumin fold" evidence="7">
    <location>
        <begin position="1042"/>
        <end position="1123"/>
    </location>
</feature>
<proteinExistence type="inferred from homology"/>
<feature type="domain" description="SpaA-like prealbumin fold" evidence="7">
    <location>
        <begin position="2352"/>
        <end position="2428"/>
    </location>
</feature>
<feature type="domain" description="SpaA-like prealbumin fold" evidence="7">
    <location>
        <begin position="1849"/>
        <end position="1933"/>
    </location>
</feature>
<keyword evidence="5" id="KW-0812">Transmembrane</keyword>
<feature type="domain" description="SpaA-like prealbumin fold" evidence="7">
    <location>
        <begin position="509"/>
        <end position="584"/>
    </location>
</feature>
<feature type="domain" description="SpaA-like prealbumin fold" evidence="7">
    <location>
        <begin position="1622"/>
        <end position="1719"/>
    </location>
</feature>
<dbReference type="Proteomes" id="UP000623172">
    <property type="component" value="Unassembled WGS sequence"/>
</dbReference>
<dbReference type="PANTHER" id="PTHR36108">
    <property type="entry name" value="COLOSSIN-B-RELATED"/>
    <property type="match status" value="1"/>
</dbReference>
<feature type="domain" description="SD-repeat containing protein B" evidence="6">
    <location>
        <begin position="3359"/>
        <end position="3494"/>
    </location>
</feature>
<evidence type="ECO:0000313" key="8">
    <source>
        <dbReference type="EMBL" id="MBC8532024.1"/>
    </source>
</evidence>
<feature type="domain" description="SD-repeat containing protein B" evidence="6">
    <location>
        <begin position="3499"/>
        <end position="3619"/>
    </location>
</feature>
<feature type="domain" description="SpaA-like prealbumin fold" evidence="7">
    <location>
        <begin position="2447"/>
        <end position="2524"/>
    </location>
</feature>
<name>A0A926HPU0_9FIRM</name>
<feature type="domain" description="SpaA-like prealbumin fold" evidence="7">
    <location>
        <begin position="2044"/>
        <end position="2133"/>
    </location>
</feature>
<feature type="transmembrane region" description="Helical" evidence="5">
    <location>
        <begin position="3909"/>
        <end position="3927"/>
    </location>
</feature>
<dbReference type="SUPFAM" id="SSF49478">
    <property type="entry name" value="Cna protein B-type domain"/>
    <property type="match status" value="2"/>
</dbReference>
<evidence type="ECO:0000313" key="9">
    <source>
        <dbReference type="Proteomes" id="UP000623172"/>
    </source>
</evidence>
<feature type="domain" description="SpaA-like prealbumin fold" evidence="7">
    <location>
        <begin position="2269"/>
        <end position="2342"/>
    </location>
</feature>
<feature type="domain" description="SpaA-like prealbumin fold" evidence="7">
    <location>
        <begin position="1270"/>
        <end position="1358"/>
    </location>
</feature>
<comment type="similarity">
    <text evidence="2">Belongs to the serine-aspartate repeat-containing protein (SDr) family.</text>
</comment>
<feature type="domain" description="SD-repeat containing protein B" evidence="6">
    <location>
        <begin position="3756"/>
        <end position="3882"/>
    </location>
</feature>
<feature type="domain" description="SpaA-like prealbumin fold" evidence="7">
    <location>
        <begin position="1943"/>
        <end position="2014"/>
    </location>
</feature>